<name>A0A9W8G5A8_9FUNG</name>
<evidence type="ECO:0000313" key="2">
    <source>
        <dbReference type="Proteomes" id="UP001151518"/>
    </source>
</evidence>
<reference evidence="1" key="1">
    <citation type="submission" date="2022-07" db="EMBL/GenBank/DDBJ databases">
        <title>Phylogenomic reconstructions and comparative analyses of Kickxellomycotina fungi.</title>
        <authorList>
            <person name="Reynolds N.K."/>
            <person name="Stajich J.E."/>
            <person name="Barry K."/>
            <person name="Grigoriev I.V."/>
            <person name="Crous P."/>
            <person name="Smith M.E."/>
        </authorList>
    </citation>
    <scope>NUCLEOTIDE SEQUENCE</scope>
    <source>
        <strain evidence="1">NRRL 3115</strain>
    </source>
</reference>
<dbReference type="EMBL" id="JANBTW010000049">
    <property type="protein sequence ID" value="KAJ2675288.1"/>
    <property type="molecule type" value="Genomic_DNA"/>
</dbReference>
<proteinExistence type="predicted"/>
<sequence length="132" mass="13918">MAQEHLQAEANVVGKILPVIVLDYLQEAASMFQRVASTRAASLSRILAFSFVNLPLNISELLKGHSQANQVAKPSSTNEYEELELGSLMSGVDGFSQNKISSVGVGATGELGSVSSGNLKMLLTSSAIAELH</sequence>
<evidence type="ECO:0000313" key="1">
    <source>
        <dbReference type="EMBL" id="KAJ2675288.1"/>
    </source>
</evidence>
<accession>A0A9W8G5A8</accession>
<dbReference type="AlphaFoldDB" id="A0A9W8G5A8"/>
<protein>
    <submittedName>
        <fullName evidence="1">Uncharacterized protein</fullName>
    </submittedName>
</protein>
<dbReference type="Proteomes" id="UP001151518">
    <property type="component" value="Unassembled WGS sequence"/>
</dbReference>
<organism evidence="1 2">
    <name type="scientific">Coemansia spiralis</name>
    <dbReference type="NCBI Taxonomy" id="417178"/>
    <lineage>
        <taxon>Eukaryota</taxon>
        <taxon>Fungi</taxon>
        <taxon>Fungi incertae sedis</taxon>
        <taxon>Zoopagomycota</taxon>
        <taxon>Kickxellomycotina</taxon>
        <taxon>Kickxellomycetes</taxon>
        <taxon>Kickxellales</taxon>
        <taxon>Kickxellaceae</taxon>
        <taxon>Coemansia</taxon>
    </lineage>
</organism>
<gene>
    <name evidence="1" type="ORF">GGI25_004026</name>
</gene>
<comment type="caution">
    <text evidence="1">The sequence shown here is derived from an EMBL/GenBank/DDBJ whole genome shotgun (WGS) entry which is preliminary data.</text>
</comment>